<feature type="binding site" evidence="5">
    <location>
        <position position="23"/>
    </location>
    <ligand>
        <name>Mg(2+)</name>
        <dbReference type="ChEBI" id="CHEBI:18420"/>
        <label>2</label>
        <note>catalytic</note>
    </ligand>
</feature>
<dbReference type="InterPro" id="IPR013520">
    <property type="entry name" value="Ribonucl_H"/>
</dbReference>
<dbReference type="GO" id="GO:0016896">
    <property type="term" value="F:RNA exonuclease activity, producing 5'-phosphomonoesters"/>
    <property type="evidence" value="ECO:0007669"/>
    <property type="project" value="UniProtKB-UniRule"/>
</dbReference>
<evidence type="ECO:0000256" key="1">
    <source>
        <dbReference type="ARBA" id="ARBA00022694"/>
    </source>
</evidence>
<comment type="similarity">
    <text evidence="5">Belongs to the RNase T family.</text>
</comment>
<dbReference type="EC" id="3.1.13.-" evidence="5"/>
<feature type="binding site" evidence="5">
    <location>
        <position position="184"/>
    </location>
    <ligand>
        <name>Mg(2+)</name>
        <dbReference type="ChEBI" id="CHEBI:18420"/>
        <label>2</label>
        <note>catalytic</note>
    </ligand>
</feature>
<name>A0A9E2KNM7_9GAMM</name>
<comment type="caution">
    <text evidence="7">The sequence shown here is derived from an EMBL/GenBank/DDBJ whole genome shotgun (WGS) entry which is preliminary data.</text>
</comment>
<dbReference type="HAMAP" id="MF_00157">
    <property type="entry name" value="RNase_T"/>
    <property type="match status" value="1"/>
</dbReference>
<dbReference type="PANTHER" id="PTHR30231:SF2">
    <property type="entry name" value="RIBONUCLEASE T"/>
    <property type="match status" value="1"/>
</dbReference>
<protein>
    <recommendedName>
        <fullName evidence="5">Ribonuclease T</fullName>
        <ecNumber evidence="5">3.1.13.-</ecNumber>
    </recommendedName>
    <alternativeName>
        <fullName evidence="5">Exoribonuclease T</fullName>
        <shortName evidence="5">RNase T</shortName>
    </alternativeName>
</protein>
<evidence type="ECO:0000256" key="3">
    <source>
        <dbReference type="ARBA" id="ARBA00022801"/>
    </source>
</evidence>
<dbReference type="InterPro" id="IPR012337">
    <property type="entry name" value="RNaseH-like_sf"/>
</dbReference>
<keyword evidence="5" id="KW-0479">Metal-binding</keyword>
<keyword evidence="2 5" id="KW-0540">Nuclease</keyword>
<dbReference type="SUPFAM" id="SSF53098">
    <property type="entry name" value="Ribonuclease H-like"/>
    <property type="match status" value="1"/>
</dbReference>
<dbReference type="GO" id="GO:0008033">
    <property type="term" value="P:tRNA processing"/>
    <property type="evidence" value="ECO:0007669"/>
    <property type="project" value="UniProtKB-KW"/>
</dbReference>
<dbReference type="GO" id="GO:0003676">
    <property type="term" value="F:nucleic acid binding"/>
    <property type="evidence" value="ECO:0007669"/>
    <property type="project" value="InterPro"/>
</dbReference>
<feature type="site" description="Important for substrate binding and specificity" evidence="5">
    <location>
        <position position="144"/>
    </location>
</feature>
<keyword evidence="3 5" id="KW-0378">Hydrolase</keyword>
<evidence type="ECO:0000256" key="5">
    <source>
        <dbReference type="HAMAP-Rule" id="MF_00157"/>
    </source>
</evidence>
<evidence type="ECO:0000259" key="6">
    <source>
        <dbReference type="SMART" id="SM00479"/>
    </source>
</evidence>
<dbReference type="AlphaFoldDB" id="A0A9E2KNM7"/>
<dbReference type="InterPro" id="IPR005987">
    <property type="entry name" value="RNase_T"/>
</dbReference>
<dbReference type="Proteomes" id="UP000824150">
    <property type="component" value="Unassembled WGS sequence"/>
</dbReference>
<evidence type="ECO:0000256" key="2">
    <source>
        <dbReference type="ARBA" id="ARBA00022722"/>
    </source>
</evidence>
<dbReference type="NCBIfam" id="TIGR01298">
    <property type="entry name" value="RNaseT"/>
    <property type="match status" value="1"/>
</dbReference>
<keyword evidence="5" id="KW-0460">Magnesium</keyword>
<comment type="subunit">
    <text evidence="5">Homodimer.</text>
</comment>
<dbReference type="GO" id="GO:0000287">
    <property type="term" value="F:magnesium ion binding"/>
    <property type="evidence" value="ECO:0007669"/>
    <property type="project" value="UniProtKB-UniRule"/>
</dbReference>
<feature type="binding site" evidence="5">
    <location>
        <position position="21"/>
    </location>
    <ligand>
        <name>Mg(2+)</name>
        <dbReference type="ChEBI" id="CHEBI:18420"/>
        <label>2</label>
        <note>catalytic</note>
    </ligand>
</feature>
<dbReference type="Gene3D" id="3.30.420.10">
    <property type="entry name" value="Ribonuclease H-like superfamily/Ribonuclease H"/>
    <property type="match status" value="1"/>
</dbReference>
<feature type="binding site" evidence="5">
    <location>
        <position position="179"/>
    </location>
    <ligand>
        <name>Mg(2+)</name>
        <dbReference type="ChEBI" id="CHEBI:18420"/>
        <label>2</label>
        <note>catalytic</note>
    </ligand>
</feature>
<accession>A0A9E2KNM7</accession>
<dbReference type="GO" id="GO:0008408">
    <property type="term" value="F:3'-5' exonuclease activity"/>
    <property type="evidence" value="ECO:0007669"/>
    <property type="project" value="TreeGrafter"/>
</dbReference>
<keyword evidence="1 5" id="KW-0819">tRNA processing</keyword>
<feature type="site" description="Important for substrate binding and specificity" evidence="5">
    <location>
        <position position="75"/>
    </location>
</feature>
<evidence type="ECO:0000256" key="4">
    <source>
        <dbReference type="ARBA" id="ARBA00022839"/>
    </source>
</evidence>
<organism evidence="7 8">
    <name type="scientific">Candidatus Anaerobiospirillum merdipullorum</name>
    <dbReference type="NCBI Taxonomy" id="2838450"/>
    <lineage>
        <taxon>Bacteria</taxon>
        <taxon>Pseudomonadati</taxon>
        <taxon>Pseudomonadota</taxon>
        <taxon>Gammaproteobacteria</taxon>
        <taxon>Aeromonadales</taxon>
        <taxon>Succinivibrionaceae</taxon>
        <taxon>Anaerobiospirillum</taxon>
    </lineage>
</organism>
<dbReference type="EMBL" id="JAHLFG010000034">
    <property type="protein sequence ID" value="MBU3826453.1"/>
    <property type="molecule type" value="Genomic_DNA"/>
</dbReference>
<evidence type="ECO:0000313" key="7">
    <source>
        <dbReference type="EMBL" id="MBU3826453.1"/>
    </source>
</evidence>
<dbReference type="GO" id="GO:0045004">
    <property type="term" value="P:DNA replication proofreading"/>
    <property type="evidence" value="ECO:0007669"/>
    <property type="project" value="TreeGrafter"/>
</dbReference>
<gene>
    <name evidence="5 7" type="primary">rnt</name>
    <name evidence="7" type="ORF">IAA31_03070</name>
</gene>
<reference evidence="7" key="2">
    <citation type="submission" date="2021-04" db="EMBL/GenBank/DDBJ databases">
        <authorList>
            <person name="Gilroy R."/>
        </authorList>
    </citation>
    <scope>NUCLEOTIDE SEQUENCE</scope>
    <source>
        <strain evidence="7">687</strain>
    </source>
</reference>
<feature type="domain" description="Exonuclease" evidence="6">
    <location>
        <begin position="16"/>
        <end position="201"/>
    </location>
</feature>
<dbReference type="GO" id="GO:0005829">
    <property type="term" value="C:cytosol"/>
    <property type="evidence" value="ECO:0007669"/>
    <property type="project" value="TreeGrafter"/>
</dbReference>
<feature type="active site" description="Proton donor/acceptor" evidence="5">
    <location>
        <position position="179"/>
    </location>
</feature>
<reference evidence="7" key="1">
    <citation type="journal article" date="2021" name="PeerJ">
        <title>Extensive microbial diversity within the chicken gut microbiome revealed by metagenomics and culture.</title>
        <authorList>
            <person name="Gilroy R."/>
            <person name="Ravi A."/>
            <person name="Getino M."/>
            <person name="Pursley I."/>
            <person name="Horton D.L."/>
            <person name="Alikhan N.F."/>
            <person name="Baker D."/>
            <person name="Gharbi K."/>
            <person name="Hall N."/>
            <person name="Watson M."/>
            <person name="Adriaenssens E.M."/>
            <person name="Foster-Nyarko E."/>
            <person name="Jarju S."/>
            <person name="Secka A."/>
            <person name="Antonio M."/>
            <person name="Oren A."/>
            <person name="Chaudhuri R.R."/>
            <person name="La Ragione R."/>
            <person name="Hildebrand F."/>
            <person name="Pallen M.J."/>
        </authorList>
    </citation>
    <scope>NUCLEOTIDE SEQUENCE</scope>
    <source>
        <strain evidence="7">687</strain>
    </source>
</reference>
<feature type="site" description="Important for substrate binding and specificity" evidence="5">
    <location>
        <position position="122"/>
    </location>
</feature>
<keyword evidence="4 5" id="KW-0269">Exonuclease</keyword>
<dbReference type="SMART" id="SM00479">
    <property type="entry name" value="EXOIII"/>
    <property type="match status" value="1"/>
</dbReference>
<comment type="function">
    <text evidence="5">Trims short 3' overhangs of a variety of RNA species, leaving a one or two nucleotide 3' overhang. Responsible for the end-turnover of tRNA: specifically removes the terminal AMP residue from uncharged tRNA (tRNA-C-C-A). Also appears to be involved in tRNA biosynthesis.</text>
</comment>
<evidence type="ECO:0000313" key="8">
    <source>
        <dbReference type="Proteomes" id="UP000824150"/>
    </source>
</evidence>
<comment type="cofactor">
    <cofactor evidence="5">
        <name>Mg(2+)</name>
        <dbReference type="ChEBI" id="CHEBI:18420"/>
    </cofactor>
    <text evidence="5">Binds two Mg(2+) per subunit. The active form of the enzyme binds two Mg(2+) ions in its active site. The first Mg(2+) forms only one salt bridge with the protein.</text>
</comment>
<dbReference type="InterPro" id="IPR036397">
    <property type="entry name" value="RNaseH_sf"/>
</dbReference>
<feature type="site" description="Important for substrate binding and specificity" evidence="5">
    <location>
        <position position="27"/>
    </location>
</feature>
<feature type="binding site" evidence="5">
    <location>
        <position position="21"/>
    </location>
    <ligand>
        <name>Mg(2+)</name>
        <dbReference type="ChEBI" id="CHEBI:18420"/>
        <label>1</label>
        <note>catalytic</note>
    </ligand>
</feature>
<sequence length="261" mass="29008">MESGRKTIKDRFRGFLPVVVDLETSGFNPRTAALLQVSMMTVSMDEQGYLHPDELFTANIRPFAQAQFEESNIRFIGLDPFDESRNLEPETEALPRLLKAIAKKVKAADCRRAILVGHNAAFDQSFLQAAVARINYKRNPFHPFSVMDTASLSGLVYGQTVLARACMAAGIPFDEAAAHRSDYDTRLECELFCHLVNRFTTFCGFPEPLSPSAEEQLEAQRQQRAQQMGALVENISVLQPGFLDANGRVAAPLNLNPDAQK</sequence>
<dbReference type="PANTHER" id="PTHR30231">
    <property type="entry name" value="DNA POLYMERASE III SUBUNIT EPSILON"/>
    <property type="match status" value="1"/>
</dbReference>
<proteinExistence type="inferred from homology"/>
<dbReference type="Pfam" id="PF00929">
    <property type="entry name" value="RNase_T"/>
    <property type="match status" value="1"/>
</dbReference>